<dbReference type="RefSeq" id="WP_343784111.1">
    <property type="nucleotide sequence ID" value="NZ_BAAAFH010000003.1"/>
</dbReference>
<accession>A0ABP3XWP2</accession>
<dbReference type="PROSITE" id="PS51257">
    <property type="entry name" value="PROKAR_LIPOPROTEIN"/>
    <property type="match status" value="1"/>
</dbReference>
<reference evidence="2" key="1">
    <citation type="journal article" date="2019" name="Int. J. Syst. Evol. Microbiol.">
        <title>The Global Catalogue of Microorganisms (GCM) 10K type strain sequencing project: providing services to taxonomists for standard genome sequencing and annotation.</title>
        <authorList>
            <consortium name="The Broad Institute Genomics Platform"/>
            <consortium name="The Broad Institute Genome Sequencing Center for Infectious Disease"/>
            <person name="Wu L."/>
            <person name="Ma J."/>
        </authorList>
    </citation>
    <scope>NUCLEOTIDE SEQUENCE [LARGE SCALE GENOMIC DNA]</scope>
    <source>
        <strain evidence="2">JCM 16083</strain>
    </source>
</reference>
<evidence type="ECO:0000313" key="1">
    <source>
        <dbReference type="EMBL" id="GAA0873761.1"/>
    </source>
</evidence>
<proteinExistence type="predicted"/>
<sequence length="311" mass="36426">MFKVFLIFILVLTACSSPVPEIISPEPVNAPSDFQIFMPEKLVFLSGEPDYYNPNLITAKATDSLAIRSVLVHSLLNLDPGYRLERNLDYTYYRNALRYLDEELLYNRKSIHKRRFRYSGNYFLAPVITNQKKKSSDIVQQLFGLGAVAIEYAGLSENRFRIISDSVIQLKKMDPEDRREEWFIQSEQVKDTFPFGTVVSLGTPEDWHKRLINTPGLGWITIHEKKRHPVGYPDEEYFLFYGNRVKRSYLYDNTGRFDRCIDSMMSEGEFIRKQVFDLTYDSLEMPAQLVFFSETQSGLKQMMSKHVFHWK</sequence>
<evidence type="ECO:0000313" key="2">
    <source>
        <dbReference type="Proteomes" id="UP001501126"/>
    </source>
</evidence>
<evidence type="ECO:0008006" key="3">
    <source>
        <dbReference type="Google" id="ProtNLM"/>
    </source>
</evidence>
<dbReference type="Proteomes" id="UP001501126">
    <property type="component" value="Unassembled WGS sequence"/>
</dbReference>
<comment type="caution">
    <text evidence="1">The sequence shown here is derived from an EMBL/GenBank/DDBJ whole genome shotgun (WGS) entry which is preliminary data.</text>
</comment>
<gene>
    <name evidence="1" type="ORF">GCM10009118_01690</name>
</gene>
<dbReference type="EMBL" id="BAAAFH010000003">
    <property type="protein sequence ID" value="GAA0873761.1"/>
    <property type="molecule type" value="Genomic_DNA"/>
</dbReference>
<organism evidence="1 2">
    <name type="scientific">Wandonia haliotis</name>
    <dbReference type="NCBI Taxonomy" id="574963"/>
    <lineage>
        <taxon>Bacteria</taxon>
        <taxon>Pseudomonadati</taxon>
        <taxon>Bacteroidota</taxon>
        <taxon>Flavobacteriia</taxon>
        <taxon>Flavobacteriales</taxon>
        <taxon>Crocinitomicaceae</taxon>
        <taxon>Wandonia</taxon>
    </lineage>
</organism>
<keyword evidence="2" id="KW-1185">Reference proteome</keyword>
<protein>
    <recommendedName>
        <fullName evidence="3">Lipoprotein</fullName>
    </recommendedName>
</protein>
<name>A0ABP3XWP2_9FLAO</name>